<protein>
    <submittedName>
        <fullName evidence="2">Uncharacterized protein</fullName>
    </submittedName>
</protein>
<keyword evidence="3" id="KW-1185">Reference proteome</keyword>
<feature type="compositionally biased region" description="Low complexity" evidence="1">
    <location>
        <begin position="112"/>
        <end position="129"/>
    </location>
</feature>
<evidence type="ECO:0000256" key="1">
    <source>
        <dbReference type="SAM" id="MobiDB-lite"/>
    </source>
</evidence>
<gene>
    <name evidence="2" type="ORF">G210_3060</name>
</gene>
<feature type="compositionally biased region" description="Low complexity" evidence="1">
    <location>
        <begin position="59"/>
        <end position="70"/>
    </location>
</feature>
<comment type="caution">
    <text evidence="2">The sequence shown here is derived from an EMBL/GenBank/DDBJ whole genome shotgun (WGS) entry which is preliminary data.</text>
</comment>
<reference evidence="2 3" key="1">
    <citation type="submission" date="2013-02" db="EMBL/GenBank/DDBJ databases">
        <title>Genome sequence of Candida maltosa Xu316, a potential industrial strain for xylitol and ethanol production.</title>
        <authorList>
            <person name="Yu J."/>
            <person name="Wang Q."/>
            <person name="Geng X."/>
            <person name="Bao W."/>
            <person name="He P."/>
            <person name="Cai J."/>
        </authorList>
    </citation>
    <scope>NUCLEOTIDE SEQUENCE [LARGE SCALE GENOMIC DNA]</scope>
    <source>
        <strain evidence="3">Xu316</strain>
    </source>
</reference>
<feature type="region of interest" description="Disordered" evidence="1">
    <location>
        <begin position="112"/>
        <end position="170"/>
    </location>
</feature>
<evidence type="ECO:0000313" key="2">
    <source>
        <dbReference type="EMBL" id="EMG46686.1"/>
    </source>
</evidence>
<feature type="region of interest" description="Disordered" evidence="1">
    <location>
        <begin position="59"/>
        <end position="84"/>
    </location>
</feature>
<proteinExistence type="predicted"/>
<dbReference type="Proteomes" id="UP000011777">
    <property type="component" value="Unassembled WGS sequence"/>
</dbReference>
<organism evidence="2 3">
    <name type="scientific">Candida maltosa (strain Xu316)</name>
    <name type="common">Yeast</name>
    <dbReference type="NCBI Taxonomy" id="1245528"/>
    <lineage>
        <taxon>Eukaryota</taxon>
        <taxon>Fungi</taxon>
        <taxon>Dikarya</taxon>
        <taxon>Ascomycota</taxon>
        <taxon>Saccharomycotina</taxon>
        <taxon>Pichiomycetes</taxon>
        <taxon>Debaryomycetaceae</taxon>
        <taxon>Candida/Lodderomyces clade</taxon>
        <taxon>Candida</taxon>
    </lineage>
</organism>
<sequence>MNHIINLEDPLGSDFDISFLELFCSTPTTNQIVNDTPSLFLNQNQDFNLNLDNWSTESLQTSSTSSTSTSQFNSPTLNNTHTAADKKKKTLLCSPLQDYHDLYLTTTSNNINSQQQQQQQNPESSMMNNDSNKIHDILSPDYTTQRPNNNNNNKYRIGKSSSPLMRPPMKPSVTIANIDTYSRLDAKVSTKSTIPKTKVGNPFYKSPIHHKKKHLPVRKTPKVIEDDDKIIYDLLTDNNNDTNAGSSVYQYPILETKFKILDDHLIFDGLFDPPPEDKVWNI</sequence>
<dbReference type="OrthoDB" id="4025566at2759"/>
<evidence type="ECO:0000313" key="3">
    <source>
        <dbReference type="Proteomes" id="UP000011777"/>
    </source>
</evidence>
<dbReference type="AlphaFoldDB" id="M3IJX5"/>
<dbReference type="HOGENOM" id="CLU_986944_0_0_1"/>
<dbReference type="EMBL" id="AOGT01001916">
    <property type="protein sequence ID" value="EMG46686.1"/>
    <property type="molecule type" value="Genomic_DNA"/>
</dbReference>
<name>M3IJX5_CANMX</name>
<feature type="compositionally biased region" description="Polar residues" evidence="1">
    <location>
        <begin position="71"/>
        <end position="82"/>
    </location>
</feature>
<dbReference type="eggNOG" id="ENOG502RQK9">
    <property type="taxonomic scope" value="Eukaryota"/>
</dbReference>
<accession>M3IJX5</accession>
<dbReference type="OMA" id="PILETKF"/>